<dbReference type="InterPro" id="IPR005361">
    <property type="entry name" value="UPF0158"/>
</dbReference>
<dbReference type="HOGENOM" id="CLU_137359_1_1_9"/>
<organism evidence="1 2">
    <name type="scientific">Clostridium symbiosum (strain WAL-14163)</name>
    <dbReference type="NCBI Taxonomy" id="742740"/>
    <lineage>
        <taxon>Bacteria</taxon>
        <taxon>Bacillati</taxon>
        <taxon>Bacillota</taxon>
        <taxon>Clostridia</taxon>
        <taxon>Lachnospirales</taxon>
        <taxon>Lachnospiraceae</taxon>
        <taxon>Otoolea</taxon>
    </lineage>
</organism>
<accession>E7GJU4</accession>
<dbReference type="EMBL" id="ADLQ01000032">
    <property type="protein sequence ID" value="EGA94838.1"/>
    <property type="molecule type" value="Genomic_DNA"/>
</dbReference>
<sequence length="152" mass="17889">MVNSQKTGGLAMKVNLNVILDAIEMADDNYTYFLDLETGESVFLVDELVTGLDNKGLDHEIEENLGRYLRLPTKFEIHEYQIMEEFIWTLKGKKAEELGYAIRGRGAFRRFDDMIDRMGITQQWYNFQAKYYRELAIEWCQENGLEYTEESM</sequence>
<keyword evidence="2" id="KW-1185">Reference proteome</keyword>
<reference evidence="1 2" key="1">
    <citation type="submission" date="2010-12" db="EMBL/GenBank/DDBJ databases">
        <title>The Genome Sequence of Clostridium symbiosum strain WAL-14163.</title>
        <authorList>
            <person name="Earl A."/>
            <person name="Ward D."/>
            <person name="Feldgarden M."/>
            <person name="Gevers D."/>
            <person name="Finegold S.M."/>
            <person name="Summanen P.H."/>
            <person name="Molitoris D.R."/>
            <person name="Vaisanen M.L."/>
            <person name="Daigneault M."/>
            <person name="Young S.K."/>
            <person name="Zeng Q."/>
            <person name="Gargeya S."/>
            <person name="Fitzgerald M."/>
            <person name="Haas B."/>
            <person name="Abouelleil A."/>
            <person name="Alvarado L."/>
            <person name="Arachchi H.M."/>
            <person name="Berlin A."/>
            <person name="Brown A."/>
            <person name="Chapman S.B."/>
            <person name="Chen Z."/>
            <person name="Dunbar C."/>
            <person name="Freedman E."/>
            <person name="Gearin G."/>
            <person name="Gellesch M."/>
            <person name="Goldberg J."/>
            <person name="Griggs A."/>
            <person name="Gujja S."/>
            <person name="Heilman E."/>
            <person name="Heiman D."/>
            <person name="Howarth C."/>
            <person name="Larson L."/>
            <person name="Lui A."/>
            <person name="MacDonald P.J.P."/>
            <person name="Mehta T."/>
            <person name="Montmayeur A."/>
            <person name="Murphy C."/>
            <person name="Neiman D."/>
            <person name="Pearson M."/>
            <person name="Priest M."/>
            <person name="Roberts A."/>
            <person name="Saif S."/>
            <person name="Shea T."/>
            <person name="Shenoy N."/>
            <person name="Sisk P."/>
            <person name="Stolte C."/>
            <person name="Sykes S."/>
            <person name="White J."/>
            <person name="Yandava C."/>
            <person name="Nusbaum C."/>
            <person name="Birren B."/>
        </authorList>
    </citation>
    <scope>NUCLEOTIDE SEQUENCE [LARGE SCALE GENOMIC DNA]</scope>
    <source>
        <strain evidence="1 2">WAL-14163</strain>
    </source>
</reference>
<dbReference type="Proteomes" id="UP000002970">
    <property type="component" value="Unassembled WGS sequence"/>
</dbReference>
<dbReference type="STRING" id="1512.GCA_900049235_01297"/>
<protein>
    <submittedName>
        <fullName evidence="1">Uncharacterized protein</fullName>
    </submittedName>
</protein>
<gene>
    <name evidence="1" type="ORF">HMPREF9474_01187</name>
</gene>
<name>E7GJU4_CLOS6</name>
<evidence type="ECO:0000313" key="2">
    <source>
        <dbReference type="Proteomes" id="UP000002970"/>
    </source>
</evidence>
<evidence type="ECO:0000313" key="1">
    <source>
        <dbReference type="EMBL" id="EGA94838.1"/>
    </source>
</evidence>
<proteinExistence type="predicted"/>
<dbReference type="AlphaFoldDB" id="E7GJU4"/>
<dbReference type="eggNOG" id="ENOG5033017">
    <property type="taxonomic scope" value="Bacteria"/>
</dbReference>
<dbReference type="Pfam" id="PF03682">
    <property type="entry name" value="UPF0158"/>
    <property type="match status" value="1"/>
</dbReference>
<comment type="caution">
    <text evidence="1">The sequence shown here is derived from an EMBL/GenBank/DDBJ whole genome shotgun (WGS) entry which is preliminary data.</text>
</comment>